<dbReference type="EMBL" id="FLUV01002270">
    <property type="protein sequence ID" value="SBW27845.1"/>
    <property type="molecule type" value="Genomic_DNA"/>
</dbReference>
<accession>A0A1C3PDE8</accession>
<proteinExistence type="predicted"/>
<gene>
    <name evidence="3" type="ORF">FDG2_5453</name>
</gene>
<evidence type="ECO:0000256" key="1">
    <source>
        <dbReference type="SAM" id="MobiDB-lite"/>
    </source>
</evidence>
<organism evidence="3 4">
    <name type="scientific">Candidatus Protofrankia californiensis</name>
    <dbReference type="NCBI Taxonomy" id="1839754"/>
    <lineage>
        <taxon>Bacteria</taxon>
        <taxon>Bacillati</taxon>
        <taxon>Actinomycetota</taxon>
        <taxon>Actinomycetes</taxon>
        <taxon>Frankiales</taxon>
        <taxon>Frankiaceae</taxon>
        <taxon>Protofrankia</taxon>
    </lineage>
</organism>
<feature type="compositionally biased region" description="Low complexity" evidence="1">
    <location>
        <begin position="46"/>
        <end position="68"/>
    </location>
</feature>
<dbReference type="Proteomes" id="UP000199013">
    <property type="component" value="Unassembled WGS sequence"/>
</dbReference>
<protein>
    <recommendedName>
        <fullName evidence="2">HTH cro/C1-type domain-containing protein</fullName>
    </recommendedName>
</protein>
<evidence type="ECO:0000313" key="3">
    <source>
        <dbReference type="EMBL" id="SBW27845.1"/>
    </source>
</evidence>
<name>A0A1C3PDE8_9ACTN</name>
<reference evidence="4" key="1">
    <citation type="submission" date="2016-02" db="EMBL/GenBank/DDBJ databases">
        <authorList>
            <person name="Wibberg D."/>
        </authorList>
    </citation>
    <scope>NUCLEOTIDE SEQUENCE [LARGE SCALE GENOMIC DNA]</scope>
</reference>
<sequence>MTIRLEDLDRICAALGCTVADLMEAEPDAYQARADSERQVVGGDDAPAGGRPTPRAGGRGAQRGLPPN</sequence>
<evidence type="ECO:0000259" key="2">
    <source>
        <dbReference type="Pfam" id="PF13443"/>
    </source>
</evidence>
<feature type="region of interest" description="Disordered" evidence="1">
    <location>
        <begin position="31"/>
        <end position="68"/>
    </location>
</feature>
<feature type="domain" description="HTH cro/C1-type" evidence="2">
    <location>
        <begin position="2"/>
        <end position="28"/>
    </location>
</feature>
<dbReference type="InterPro" id="IPR001387">
    <property type="entry name" value="Cro/C1-type_HTH"/>
</dbReference>
<evidence type="ECO:0000313" key="4">
    <source>
        <dbReference type="Proteomes" id="UP000199013"/>
    </source>
</evidence>
<keyword evidence="4" id="KW-1185">Reference proteome</keyword>
<dbReference type="AlphaFoldDB" id="A0A1C3PDE8"/>
<dbReference type="Pfam" id="PF13443">
    <property type="entry name" value="HTH_26"/>
    <property type="match status" value="1"/>
</dbReference>